<gene>
    <name evidence="2" type="ORF">ONT23_03765</name>
</gene>
<keyword evidence="1" id="KW-0732">Signal</keyword>
<name>A0AAW5US44_9BACT</name>
<dbReference type="AlphaFoldDB" id="A0AAW5US44"/>
<feature type="chain" id="PRO_5043487622" description="Major fimbrial subunit protein N-terminal domain-containing protein" evidence="1">
    <location>
        <begin position="27"/>
        <end position="422"/>
    </location>
</feature>
<sequence length="422" mass="44897">MKALTKISIGFLALVAVALWFTSCSSEDVAQNGGSQSDKESLLTLTINTGKIMGSRTTDWSSDPAGTDASQNESKISEITIGIFDGTTKNVKAIIEPKKGTGTTPKDNEFTYNTENKKITAKVIAKALSANDDVLVAVNHAGKFGSVSDEKSFNAVTESLSEALGTGTSQDNTHIPMYGTGKLVAGSSSANSFTASDIPVKRLLAKITLDKLSVDFKGIYASAEFKPTCCFLINVPENLKFADGKDSWDMSAALNSGWASYNSSTGSFTYTAGNSDIVGTFKEFLTTKDLTGAATALKGAESSGTEAYGSKVYFYTMPNGNDKASAKNTKLVIAGKFKANSTAQEQMVYYPVPLNVNIAADGAETPCLDDKYKVYPNKNYKCAVTIKTIGVANPNLNLDKQDATITIKVEDWTSVSQTTIFD</sequence>
<dbReference type="Gene3D" id="2.60.40.3690">
    <property type="match status" value="1"/>
</dbReference>
<accession>A0AAW5US44</accession>
<dbReference type="PROSITE" id="PS51257">
    <property type="entry name" value="PROKAR_LIPOPROTEIN"/>
    <property type="match status" value="1"/>
</dbReference>
<evidence type="ECO:0000313" key="2">
    <source>
        <dbReference type="EMBL" id="MCW4154677.1"/>
    </source>
</evidence>
<evidence type="ECO:0000313" key="3">
    <source>
        <dbReference type="Proteomes" id="UP001209168"/>
    </source>
</evidence>
<feature type="signal peptide" evidence="1">
    <location>
        <begin position="1"/>
        <end position="26"/>
    </location>
</feature>
<organism evidence="2 3">
    <name type="scientific">Segatella copri</name>
    <dbReference type="NCBI Taxonomy" id="165179"/>
    <lineage>
        <taxon>Bacteria</taxon>
        <taxon>Pseudomonadati</taxon>
        <taxon>Bacteroidota</taxon>
        <taxon>Bacteroidia</taxon>
        <taxon>Bacteroidales</taxon>
        <taxon>Prevotellaceae</taxon>
        <taxon>Segatella</taxon>
    </lineage>
</organism>
<comment type="caution">
    <text evidence="2">The sequence shown here is derived from an EMBL/GenBank/DDBJ whole genome shotgun (WGS) entry which is preliminary data.</text>
</comment>
<protein>
    <recommendedName>
        <fullName evidence="4">Major fimbrial subunit protein N-terminal domain-containing protein</fullName>
    </recommendedName>
</protein>
<dbReference type="Gene3D" id="2.60.40.2580">
    <property type="match status" value="1"/>
</dbReference>
<evidence type="ECO:0008006" key="4">
    <source>
        <dbReference type="Google" id="ProtNLM"/>
    </source>
</evidence>
<dbReference type="EMBL" id="JAPDVH010000001">
    <property type="protein sequence ID" value="MCW4154677.1"/>
    <property type="molecule type" value="Genomic_DNA"/>
</dbReference>
<dbReference type="Proteomes" id="UP001209168">
    <property type="component" value="Unassembled WGS sequence"/>
</dbReference>
<dbReference type="RefSeq" id="WP_264899447.1">
    <property type="nucleotide sequence ID" value="NZ_JAPDVH010000001.1"/>
</dbReference>
<evidence type="ECO:0000256" key="1">
    <source>
        <dbReference type="SAM" id="SignalP"/>
    </source>
</evidence>
<proteinExistence type="predicted"/>
<reference evidence="2" key="1">
    <citation type="submission" date="2022-11" db="EMBL/GenBank/DDBJ databases">
        <title>Genomic repertoires linked with pathogenic potency of arthritogenic Prevotella copri isolated from the gut of rheumatoid arthritis patients.</title>
        <authorList>
            <person name="Nii T."/>
            <person name="Maeda Y."/>
            <person name="Motooka D."/>
            <person name="Naito M."/>
            <person name="Matsumoto Y."/>
            <person name="Ogawa T."/>
            <person name="Oguro-Igashira E."/>
            <person name="Kishikawa T."/>
            <person name="Yamashita M."/>
            <person name="Koizumi S."/>
            <person name="Kurakawa T."/>
            <person name="Okumura R."/>
            <person name="Kayama H."/>
            <person name="Murakami M."/>
            <person name="Sakaguchi T."/>
            <person name="Das B."/>
            <person name="Nakamura S."/>
            <person name="Okada Y."/>
            <person name="Kumanogoh A."/>
            <person name="Takeda K."/>
        </authorList>
    </citation>
    <scope>NUCLEOTIDE SEQUENCE</scope>
    <source>
        <strain evidence="2">H012_8</strain>
    </source>
</reference>